<evidence type="ECO:0000313" key="2">
    <source>
        <dbReference type="Proteomes" id="UP001056120"/>
    </source>
</evidence>
<dbReference type="Proteomes" id="UP001056120">
    <property type="component" value="Linkage Group LG19"/>
</dbReference>
<protein>
    <submittedName>
        <fullName evidence="1">Uncharacterized protein</fullName>
    </submittedName>
</protein>
<sequence length="327" mass="35234">MRCKKHNTDLSSIDGVCASCLRERLIKVILAQEQANAQSQAQKHCNSNTNPPFPRSVSPYISHRKSDNPANPVAGVQRPHNKPHLNHSISDQRFYNSPQIAVNTGGCIGGTSSNKKTKSLIRFSSFSNLFRSNGRDGDADSNHRVSVSTSGEPSGAGGKPTSVTSSPLWFSNALPGAGGRQKNKSFHVNESSTTAATSGVRKQRCVRDRGMSPARSSDDNGENEFSDGSSGYESAESFKQTPKKTPSHQPGRRRGGQRSVSEVLFCLSPLVRASPNRLWSMKGKPPLDGGFSGDNRLSAVPHLANAKSFCANRSRKLADFGRSGPNR</sequence>
<dbReference type="EMBL" id="CM042036">
    <property type="protein sequence ID" value="KAI3743878.1"/>
    <property type="molecule type" value="Genomic_DNA"/>
</dbReference>
<reference evidence="1 2" key="2">
    <citation type="journal article" date="2022" name="Mol. Ecol. Resour.">
        <title>The genomes of chicory, endive, great burdock and yacon provide insights into Asteraceae paleo-polyploidization history and plant inulin production.</title>
        <authorList>
            <person name="Fan W."/>
            <person name="Wang S."/>
            <person name="Wang H."/>
            <person name="Wang A."/>
            <person name="Jiang F."/>
            <person name="Liu H."/>
            <person name="Zhao H."/>
            <person name="Xu D."/>
            <person name="Zhang Y."/>
        </authorList>
    </citation>
    <scope>NUCLEOTIDE SEQUENCE [LARGE SCALE GENOMIC DNA]</scope>
    <source>
        <strain evidence="2">cv. Yunnan</strain>
        <tissue evidence="1">Leaves</tissue>
    </source>
</reference>
<organism evidence="1 2">
    <name type="scientific">Smallanthus sonchifolius</name>
    <dbReference type="NCBI Taxonomy" id="185202"/>
    <lineage>
        <taxon>Eukaryota</taxon>
        <taxon>Viridiplantae</taxon>
        <taxon>Streptophyta</taxon>
        <taxon>Embryophyta</taxon>
        <taxon>Tracheophyta</taxon>
        <taxon>Spermatophyta</taxon>
        <taxon>Magnoliopsida</taxon>
        <taxon>eudicotyledons</taxon>
        <taxon>Gunneridae</taxon>
        <taxon>Pentapetalae</taxon>
        <taxon>asterids</taxon>
        <taxon>campanulids</taxon>
        <taxon>Asterales</taxon>
        <taxon>Asteraceae</taxon>
        <taxon>Asteroideae</taxon>
        <taxon>Heliantheae alliance</taxon>
        <taxon>Millerieae</taxon>
        <taxon>Smallanthus</taxon>
    </lineage>
</organism>
<accession>A0ACB9DBN8</accession>
<name>A0ACB9DBN8_9ASTR</name>
<keyword evidence="2" id="KW-1185">Reference proteome</keyword>
<comment type="caution">
    <text evidence="1">The sequence shown here is derived from an EMBL/GenBank/DDBJ whole genome shotgun (WGS) entry which is preliminary data.</text>
</comment>
<gene>
    <name evidence="1" type="ORF">L1987_56945</name>
</gene>
<reference evidence="2" key="1">
    <citation type="journal article" date="2022" name="Mol. Ecol. Resour.">
        <title>The genomes of chicory, endive, great burdock and yacon provide insights into Asteraceae palaeo-polyploidization history and plant inulin production.</title>
        <authorList>
            <person name="Fan W."/>
            <person name="Wang S."/>
            <person name="Wang H."/>
            <person name="Wang A."/>
            <person name="Jiang F."/>
            <person name="Liu H."/>
            <person name="Zhao H."/>
            <person name="Xu D."/>
            <person name="Zhang Y."/>
        </authorList>
    </citation>
    <scope>NUCLEOTIDE SEQUENCE [LARGE SCALE GENOMIC DNA]</scope>
    <source>
        <strain evidence="2">cv. Yunnan</strain>
    </source>
</reference>
<proteinExistence type="predicted"/>
<evidence type="ECO:0000313" key="1">
    <source>
        <dbReference type="EMBL" id="KAI3743878.1"/>
    </source>
</evidence>